<dbReference type="Proteomes" id="UP001234297">
    <property type="component" value="Chromosome 2"/>
</dbReference>
<keyword evidence="2" id="KW-1185">Reference proteome</keyword>
<sequence>MGTKKARAVVVGGSIAGVSCAHALTLAGWDVVVLEKSCAPPSGSPTGAGLSLDPQTCQLIESWLPHPDLLLQTTLHLSIDQDQATDSEKKISWTLTRDESFNFRAAHWADLHDLLYKPLAPDIFLWGHHFLSFHMAQDKAYVIVEAKNLKTGETVEIVGDLLIAADGCMSEIRRSFLPDLQLRYTGYSAWRGVLDFSGDENSETIIGIRKAYPELGKCLYFDLAHGSHCVLYELPNKRLNWIWYLNQPEPELKGNSVTMKVRKDMIRKMHEEAEKLFWERVVLVGDAAHPTSPHGIRSTNMSIMDAGILGQCLKKWGPENMDSALNEFQSIRLPVVSKQVLHSRRMGRIKQGLPLDDRRSFDPRMATPEECVELQQKYMPFFRQVPFLTDST</sequence>
<protein>
    <submittedName>
        <fullName evidence="1">Uncharacterized protein</fullName>
    </submittedName>
</protein>
<accession>A0ACC2MF77</accession>
<evidence type="ECO:0000313" key="2">
    <source>
        <dbReference type="Proteomes" id="UP001234297"/>
    </source>
</evidence>
<reference evidence="1 2" key="1">
    <citation type="journal article" date="2022" name="Hortic Res">
        <title>A haplotype resolved chromosomal level avocado genome allows analysis of novel avocado genes.</title>
        <authorList>
            <person name="Nath O."/>
            <person name="Fletcher S.J."/>
            <person name="Hayward A."/>
            <person name="Shaw L.M."/>
            <person name="Masouleh A.K."/>
            <person name="Furtado A."/>
            <person name="Henry R.J."/>
            <person name="Mitter N."/>
        </authorList>
    </citation>
    <scope>NUCLEOTIDE SEQUENCE [LARGE SCALE GENOMIC DNA]</scope>
    <source>
        <strain evidence="2">cv. Hass</strain>
    </source>
</reference>
<proteinExistence type="predicted"/>
<comment type="caution">
    <text evidence="1">The sequence shown here is derived from an EMBL/GenBank/DDBJ whole genome shotgun (WGS) entry which is preliminary data.</text>
</comment>
<organism evidence="1 2">
    <name type="scientific">Persea americana</name>
    <name type="common">Avocado</name>
    <dbReference type="NCBI Taxonomy" id="3435"/>
    <lineage>
        <taxon>Eukaryota</taxon>
        <taxon>Viridiplantae</taxon>
        <taxon>Streptophyta</taxon>
        <taxon>Embryophyta</taxon>
        <taxon>Tracheophyta</taxon>
        <taxon>Spermatophyta</taxon>
        <taxon>Magnoliopsida</taxon>
        <taxon>Magnoliidae</taxon>
        <taxon>Laurales</taxon>
        <taxon>Lauraceae</taxon>
        <taxon>Persea</taxon>
    </lineage>
</organism>
<name>A0ACC2MF77_PERAE</name>
<dbReference type="EMBL" id="CM056810">
    <property type="protein sequence ID" value="KAJ8644412.1"/>
    <property type="molecule type" value="Genomic_DNA"/>
</dbReference>
<evidence type="ECO:0000313" key="1">
    <source>
        <dbReference type="EMBL" id="KAJ8644412.1"/>
    </source>
</evidence>
<gene>
    <name evidence="1" type="ORF">MRB53_006160</name>
</gene>